<keyword evidence="3" id="KW-0964">Secreted</keyword>
<dbReference type="EMBL" id="JABSTR010000002">
    <property type="protein sequence ID" value="KAH9363747.1"/>
    <property type="molecule type" value="Genomic_DNA"/>
</dbReference>
<evidence type="ECO:0000256" key="4">
    <source>
        <dbReference type="ARBA" id="ARBA00022729"/>
    </source>
</evidence>
<dbReference type="Gene3D" id="2.10.90.10">
    <property type="entry name" value="Cystine-knot cytokines"/>
    <property type="match status" value="1"/>
</dbReference>
<evidence type="ECO:0000256" key="1">
    <source>
        <dbReference type="ARBA" id="ARBA00004613"/>
    </source>
</evidence>
<gene>
    <name evidence="6" type="ORF">HPB48_006767</name>
</gene>
<dbReference type="Pfam" id="PF06083">
    <property type="entry name" value="IL17"/>
    <property type="match status" value="1"/>
</dbReference>
<comment type="caution">
    <text evidence="6">The sequence shown here is derived from an EMBL/GenBank/DDBJ whole genome shotgun (WGS) entry which is preliminary data.</text>
</comment>
<accession>A0A9J6FLP9</accession>
<dbReference type="OMA" id="TCTFTRH"/>
<evidence type="ECO:0000313" key="6">
    <source>
        <dbReference type="EMBL" id="KAH9363747.1"/>
    </source>
</evidence>
<name>A0A9J6FLP9_HAELO</name>
<evidence type="ECO:0000313" key="7">
    <source>
        <dbReference type="Proteomes" id="UP000821853"/>
    </source>
</evidence>
<organism evidence="6 7">
    <name type="scientific">Haemaphysalis longicornis</name>
    <name type="common">Bush tick</name>
    <dbReference type="NCBI Taxonomy" id="44386"/>
    <lineage>
        <taxon>Eukaryota</taxon>
        <taxon>Metazoa</taxon>
        <taxon>Ecdysozoa</taxon>
        <taxon>Arthropoda</taxon>
        <taxon>Chelicerata</taxon>
        <taxon>Arachnida</taxon>
        <taxon>Acari</taxon>
        <taxon>Parasitiformes</taxon>
        <taxon>Ixodida</taxon>
        <taxon>Ixodoidea</taxon>
        <taxon>Ixodidae</taxon>
        <taxon>Haemaphysalinae</taxon>
        <taxon>Haemaphysalis</taxon>
    </lineage>
</organism>
<reference evidence="6 7" key="1">
    <citation type="journal article" date="2020" name="Cell">
        <title>Large-Scale Comparative Analyses of Tick Genomes Elucidate Their Genetic Diversity and Vector Capacities.</title>
        <authorList>
            <consortium name="Tick Genome and Microbiome Consortium (TIGMIC)"/>
            <person name="Jia N."/>
            <person name="Wang J."/>
            <person name="Shi W."/>
            <person name="Du L."/>
            <person name="Sun Y."/>
            <person name="Zhan W."/>
            <person name="Jiang J.F."/>
            <person name="Wang Q."/>
            <person name="Zhang B."/>
            <person name="Ji P."/>
            <person name="Bell-Sakyi L."/>
            <person name="Cui X.M."/>
            <person name="Yuan T.T."/>
            <person name="Jiang B.G."/>
            <person name="Yang W.F."/>
            <person name="Lam T.T."/>
            <person name="Chang Q.C."/>
            <person name="Ding S.J."/>
            <person name="Wang X.J."/>
            <person name="Zhu J.G."/>
            <person name="Ruan X.D."/>
            <person name="Zhao L."/>
            <person name="Wei J.T."/>
            <person name="Ye R.Z."/>
            <person name="Que T.C."/>
            <person name="Du C.H."/>
            <person name="Zhou Y.H."/>
            <person name="Cheng J.X."/>
            <person name="Dai P.F."/>
            <person name="Guo W.B."/>
            <person name="Han X.H."/>
            <person name="Huang E.J."/>
            <person name="Li L.F."/>
            <person name="Wei W."/>
            <person name="Gao Y.C."/>
            <person name="Liu J.Z."/>
            <person name="Shao H.Z."/>
            <person name="Wang X."/>
            <person name="Wang C.C."/>
            <person name="Yang T.C."/>
            <person name="Huo Q.B."/>
            <person name="Li W."/>
            <person name="Chen H.Y."/>
            <person name="Chen S.E."/>
            <person name="Zhou L.G."/>
            <person name="Ni X.B."/>
            <person name="Tian J.H."/>
            <person name="Sheng Y."/>
            <person name="Liu T."/>
            <person name="Pan Y.S."/>
            <person name="Xia L.Y."/>
            <person name="Li J."/>
            <person name="Zhao F."/>
            <person name="Cao W.C."/>
        </authorList>
    </citation>
    <scope>NUCLEOTIDE SEQUENCE [LARGE SCALE GENOMIC DNA]</scope>
    <source>
        <strain evidence="6">HaeL-2018</strain>
    </source>
</reference>
<dbReference type="OrthoDB" id="6485227at2759"/>
<comment type="subcellular location">
    <subcellularLocation>
        <location evidence="1">Secreted</location>
    </subcellularLocation>
</comment>
<feature type="signal peptide" evidence="5">
    <location>
        <begin position="1"/>
        <end position="23"/>
    </location>
</feature>
<evidence type="ECO:0000256" key="5">
    <source>
        <dbReference type="SAM" id="SignalP"/>
    </source>
</evidence>
<evidence type="ECO:0000256" key="2">
    <source>
        <dbReference type="ARBA" id="ARBA00007236"/>
    </source>
</evidence>
<dbReference type="AlphaFoldDB" id="A0A9J6FLP9"/>
<protein>
    <submittedName>
        <fullName evidence="6">Uncharacterized protein</fullName>
    </submittedName>
</protein>
<keyword evidence="7" id="KW-1185">Reference proteome</keyword>
<sequence>MYFQEVLIVCVLLTVSAWEPVYANKTTLFEKYFKKAGCTPRPDAYNIEDRATCPFTMAVDVDSTRIPSELPVVKCNCPDNLCSSVGDYRCKEVRNTIHVAYRDGTGGSKLRNGTIELTTSCVCAVGRSAPAEPIGTRVIG</sequence>
<dbReference type="VEuPathDB" id="VectorBase:HLOH_054078"/>
<comment type="similarity">
    <text evidence="2">Belongs to the IL-17 family.</text>
</comment>
<dbReference type="GO" id="GO:0005125">
    <property type="term" value="F:cytokine activity"/>
    <property type="evidence" value="ECO:0007669"/>
    <property type="project" value="InterPro"/>
</dbReference>
<proteinExistence type="inferred from homology"/>
<evidence type="ECO:0000256" key="3">
    <source>
        <dbReference type="ARBA" id="ARBA00022525"/>
    </source>
</evidence>
<dbReference type="Proteomes" id="UP000821853">
    <property type="component" value="Chromosome 10"/>
</dbReference>
<dbReference type="SUPFAM" id="SSF57501">
    <property type="entry name" value="Cystine-knot cytokines"/>
    <property type="match status" value="1"/>
</dbReference>
<feature type="chain" id="PRO_5039934878" evidence="5">
    <location>
        <begin position="24"/>
        <end position="140"/>
    </location>
</feature>
<dbReference type="InterPro" id="IPR010345">
    <property type="entry name" value="IL-17_fam"/>
</dbReference>
<keyword evidence="4 5" id="KW-0732">Signal</keyword>
<dbReference type="InterPro" id="IPR029034">
    <property type="entry name" value="Cystine-knot_cytokine"/>
</dbReference>
<dbReference type="GO" id="GO:0005576">
    <property type="term" value="C:extracellular region"/>
    <property type="evidence" value="ECO:0007669"/>
    <property type="project" value="UniProtKB-SubCell"/>
</dbReference>